<keyword evidence="4" id="KW-0460">Magnesium</keyword>
<evidence type="ECO:0000313" key="6">
    <source>
        <dbReference type="Proteomes" id="UP001198571"/>
    </source>
</evidence>
<evidence type="ECO:0000256" key="3">
    <source>
        <dbReference type="ARBA" id="ARBA00022723"/>
    </source>
</evidence>
<dbReference type="PANTHER" id="PTHR46193:SF10">
    <property type="entry name" value="6-PHOSPHOGLUCONATE PHOSPHATASE"/>
    <property type="match status" value="1"/>
</dbReference>
<proteinExistence type="inferred from homology"/>
<dbReference type="InterPro" id="IPR036412">
    <property type="entry name" value="HAD-like_sf"/>
</dbReference>
<dbReference type="SFLD" id="SFLDS00003">
    <property type="entry name" value="Haloacid_Dehalogenase"/>
    <property type="match status" value="1"/>
</dbReference>
<dbReference type="NCBIfam" id="TIGR01509">
    <property type="entry name" value="HAD-SF-IA-v3"/>
    <property type="match status" value="1"/>
</dbReference>
<dbReference type="InterPro" id="IPR023214">
    <property type="entry name" value="HAD_sf"/>
</dbReference>
<organism evidence="5 6">
    <name type="scientific">Pseudogemmobacter faecipullorum</name>
    <dbReference type="NCBI Taxonomy" id="2755041"/>
    <lineage>
        <taxon>Bacteria</taxon>
        <taxon>Pseudomonadati</taxon>
        <taxon>Pseudomonadota</taxon>
        <taxon>Alphaproteobacteria</taxon>
        <taxon>Rhodobacterales</taxon>
        <taxon>Paracoccaceae</taxon>
        <taxon>Pseudogemmobacter</taxon>
    </lineage>
</organism>
<sequence length="218" mass="22889">MTPLHAVLFDCDGVIVDSEIASFQLFIEDLAAHGFPLTLEEFERDYIGGTVEGVGDKVRARGGNLPADWAENFYVKLYDMLRQGVPLIAGVEGVFDRLDQAGIPYAVGSNGSLEKMDITLGARGLLPRFRAVLSGQAIGKPKPAPDLYLACAAACGAAPEHCVVIEDSAAGAKAALAAGMRCFGYAEHGPDTPTARAVAALGVPLFSRMEDLPGLLGL</sequence>
<dbReference type="SFLD" id="SFLDG01129">
    <property type="entry name" value="C1.5:_HAD__Beta-PGM__Phosphata"/>
    <property type="match status" value="1"/>
</dbReference>
<gene>
    <name evidence="5" type="ORF">H0485_15770</name>
</gene>
<accession>A0ABS8CQ05</accession>
<name>A0ABS8CQ05_9RHOB</name>
<keyword evidence="3" id="KW-0479">Metal-binding</keyword>
<dbReference type="InterPro" id="IPR051600">
    <property type="entry name" value="Beta-PGM-like"/>
</dbReference>
<evidence type="ECO:0000256" key="2">
    <source>
        <dbReference type="ARBA" id="ARBA00006171"/>
    </source>
</evidence>
<comment type="similarity">
    <text evidence="2">Belongs to the HAD-like hydrolase superfamily. CbbY/CbbZ/Gph/YieH family.</text>
</comment>
<comment type="caution">
    <text evidence="5">The sequence shown here is derived from an EMBL/GenBank/DDBJ whole genome shotgun (WGS) entry which is preliminary data.</text>
</comment>
<dbReference type="Pfam" id="PF00702">
    <property type="entry name" value="Hydrolase"/>
    <property type="match status" value="1"/>
</dbReference>
<dbReference type="Gene3D" id="1.10.150.240">
    <property type="entry name" value="Putative phosphatase, domain 2"/>
    <property type="match status" value="1"/>
</dbReference>
<dbReference type="PRINTS" id="PR00413">
    <property type="entry name" value="HADHALOGNASE"/>
</dbReference>
<dbReference type="SUPFAM" id="SSF56784">
    <property type="entry name" value="HAD-like"/>
    <property type="match status" value="1"/>
</dbReference>
<dbReference type="InterPro" id="IPR006439">
    <property type="entry name" value="HAD-SF_hydro_IA"/>
</dbReference>
<keyword evidence="6" id="KW-1185">Reference proteome</keyword>
<dbReference type="Gene3D" id="3.40.50.1000">
    <property type="entry name" value="HAD superfamily/HAD-like"/>
    <property type="match status" value="1"/>
</dbReference>
<dbReference type="RefSeq" id="WP_226936916.1">
    <property type="nucleotide sequence ID" value="NZ_JACDXX010000016.1"/>
</dbReference>
<protein>
    <submittedName>
        <fullName evidence="5">HAD family phosphatase</fullName>
    </submittedName>
</protein>
<dbReference type="InterPro" id="IPR023198">
    <property type="entry name" value="PGP-like_dom2"/>
</dbReference>
<dbReference type="EMBL" id="JACDXX010000016">
    <property type="protein sequence ID" value="MCB5411449.1"/>
    <property type="molecule type" value="Genomic_DNA"/>
</dbReference>
<dbReference type="PANTHER" id="PTHR46193">
    <property type="entry name" value="6-PHOSPHOGLUCONATE PHOSPHATASE"/>
    <property type="match status" value="1"/>
</dbReference>
<comment type="cofactor">
    <cofactor evidence="1">
        <name>Mg(2+)</name>
        <dbReference type="ChEBI" id="CHEBI:18420"/>
    </cofactor>
</comment>
<evidence type="ECO:0000313" key="5">
    <source>
        <dbReference type="EMBL" id="MCB5411449.1"/>
    </source>
</evidence>
<dbReference type="Proteomes" id="UP001198571">
    <property type="component" value="Unassembled WGS sequence"/>
</dbReference>
<evidence type="ECO:0000256" key="1">
    <source>
        <dbReference type="ARBA" id="ARBA00001946"/>
    </source>
</evidence>
<evidence type="ECO:0000256" key="4">
    <source>
        <dbReference type="ARBA" id="ARBA00022842"/>
    </source>
</evidence>
<reference evidence="5 6" key="1">
    <citation type="submission" date="2020-07" db="EMBL/GenBank/DDBJ databases">
        <title>Pseudogemmobacter sp. nov., isolated from poultry manure in Taiwan.</title>
        <authorList>
            <person name="Lin S.-Y."/>
            <person name="Tang Y.-S."/>
            <person name="Young C.-C."/>
        </authorList>
    </citation>
    <scope>NUCLEOTIDE SEQUENCE [LARGE SCALE GENOMIC DNA]</scope>
    <source>
        <strain evidence="5 6">CC-YST710</strain>
    </source>
</reference>